<feature type="region of interest" description="Disordered" evidence="2">
    <location>
        <begin position="101"/>
        <end position="131"/>
    </location>
</feature>
<dbReference type="GO" id="GO:0030141">
    <property type="term" value="C:secretory granule"/>
    <property type="evidence" value="ECO:0007669"/>
    <property type="project" value="TreeGrafter"/>
</dbReference>
<evidence type="ECO:0000313" key="4">
    <source>
        <dbReference type="Ensembl" id="ENSEBUP00000026340.1"/>
    </source>
</evidence>
<comment type="function">
    <text evidence="1">May participate in suppression of cell proliferation and induces apoptotic cell death through activation of interleukin-1-beta converting enzyme (ICE)-like proteases.</text>
</comment>
<dbReference type="Ensembl" id="ENSEBUT00000026916.1">
    <property type="protein sequence ID" value="ENSEBUP00000026340.1"/>
    <property type="gene ID" value="ENSEBUG00000016228.1"/>
</dbReference>
<keyword evidence="1" id="KW-0333">Golgi apparatus</keyword>
<feature type="chain" id="PRO_5034434133" evidence="3">
    <location>
        <begin position="31"/>
        <end position="131"/>
    </location>
</feature>
<dbReference type="GeneTree" id="ENSGT00390000004040"/>
<dbReference type="PANTHER" id="PTHR15208">
    <property type="entry name" value="RECEPTOR-BINDING CANCER ANTIGEN EXPRESSED ON SISO CELLS CANCER ASSOCIATED SURFACE ANTIGEN RCAS1 ESTROGEN RECEPTOR-BINDING FRAGMENT- ASSOCIATED GENE 9 PROTEIN"/>
    <property type="match status" value="1"/>
</dbReference>
<comment type="subcellular location">
    <subcellularLocation>
        <location evidence="1">Golgi apparatus membrane</location>
    </subcellularLocation>
</comment>
<keyword evidence="3" id="KW-0732">Signal</keyword>
<dbReference type="AlphaFoldDB" id="A0A8C4R9H2"/>
<dbReference type="GO" id="GO:0006915">
    <property type="term" value="P:apoptotic process"/>
    <property type="evidence" value="ECO:0007669"/>
    <property type="project" value="UniProtKB-KW"/>
</dbReference>
<keyword evidence="5" id="KW-1185">Reference proteome</keyword>
<dbReference type="Proteomes" id="UP000694388">
    <property type="component" value="Unplaced"/>
</dbReference>
<feature type="region of interest" description="Disordered" evidence="2">
    <location>
        <begin position="51"/>
        <end position="83"/>
    </location>
</feature>
<reference evidence="4" key="1">
    <citation type="submission" date="2025-08" db="UniProtKB">
        <authorList>
            <consortium name="Ensembl"/>
        </authorList>
    </citation>
    <scope>IDENTIFICATION</scope>
</reference>
<accession>A0A8C4R9H2</accession>
<keyword evidence="1" id="KW-0053">Apoptosis</keyword>
<dbReference type="InterPro" id="IPR017025">
    <property type="entry name" value="Cancer-assoc_antigen_RCAS1"/>
</dbReference>
<evidence type="ECO:0000313" key="5">
    <source>
        <dbReference type="Proteomes" id="UP000694388"/>
    </source>
</evidence>
<sequence>MAILQFRASRFCSCFIALFLVVLMCRSGRSRKRSGESLPLPTSMQYSAATLGPHNQSWDSWEEDGPTSVRVEGDRSAVNNSTLAPVLEPEVDYFSGMAPTIRKTKPVNPAAPTPHSAPRGPPKGYPESPQR</sequence>
<dbReference type="GO" id="GO:0000139">
    <property type="term" value="C:Golgi membrane"/>
    <property type="evidence" value="ECO:0007669"/>
    <property type="project" value="UniProtKB-SubCell"/>
</dbReference>
<reference evidence="4" key="2">
    <citation type="submission" date="2025-09" db="UniProtKB">
        <authorList>
            <consortium name="Ensembl"/>
        </authorList>
    </citation>
    <scope>IDENTIFICATION</scope>
</reference>
<feature type="signal peptide" evidence="3">
    <location>
        <begin position="1"/>
        <end position="30"/>
    </location>
</feature>
<dbReference type="PIRSF" id="PIRSF034247">
    <property type="entry name" value="RCAS1"/>
    <property type="match status" value="1"/>
</dbReference>
<name>A0A8C4R9H2_EPTBU</name>
<proteinExistence type="predicted"/>
<protein>
    <submittedName>
        <fullName evidence="4">Uncharacterized protein</fullName>
    </submittedName>
</protein>
<dbReference type="PANTHER" id="PTHR15208:SF2">
    <property type="entry name" value="RECEPTOR-BINDING CANCER ANTIGEN EXPRESSED ON SISO CELLS"/>
    <property type="match status" value="1"/>
</dbReference>
<organism evidence="4 5">
    <name type="scientific">Eptatretus burgeri</name>
    <name type="common">Inshore hagfish</name>
    <dbReference type="NCBI Taxonomy" id="7764"/>
    <lineage>
        <taxon>Eukaryota</taxon>
        <taxon>Metazoa</taxon>
        <taxon>Chordata</taxon>
        <taxon>Craniata</taxon>
        <taxon>Vertebrata</taxon>
        <taxon>Cyclostomata</taxon>
        <taxon>Myxini</taxon>
        <taxon>Myxiniformes</taxon>
        <taxon>Myxinidae</taxon>
        <taxon>Eptatretinae</taxon>
        <taxon>Eptatretus</taxon>
    </lineage>
</organism>
<evidence type="ECO:0000256" key="2">
    <source>
        <dbReference type="SAM" id="MobiDB-lite"/>
    </source>
</evidence>
<evidence type="ECO:0000256" key="3">
    <source>
        <dbReference type="SAM" id="SignalP"/>
    </source>
</evidence>
<evidence type="ECO:0000256" key="1">
    <source>
        <dbReference type="PIRNR" id="PIRNR034247"/>
    </source>
</evidence>